<proteinExistence type="predicted"/>
<dbReference type="RefSeq" id="WP_163762284.1">
    <property type="nucleotide sequence ID" value="NZ_BLKY01000001.1"/>
</dbReference>
<organism evidence="2 3">
    <name type="scientific">Mycolicibacter algericus</name>
    <name type="common">Mycobacterium algericum</name>
    <dbReference type="NCBI Taxonomy" id="1288388"/>
    <lineage>
        <taxon>Bacteria</taxon>
        <taxon>Bacillati</taxon>
        <taxon>Actinomycetota</taxon>
        <taxon>Actinomycetes</taxon>
        <taxon>Mycobacteriales</taxon>
        <taxon>Mycobacteriaceae</taxon>
        <taxon>Mycolicibacter</taxon>
    </lineage>
</organism>
<dbReference type="Proteomes" id="UP000465305">
    <property type="component" value="Unassembled WGS sequence"/>
</dbReference>
<gene>
    <name evidence="2" type="ORF">MALGJ_00920</name>
</gene>
<dbReference type="AlphaFoldDB" id="A0A7I9Y420"/>
<evidence type="ECO:0000256" key="1">
    <source>
        <dbReference type="SAM" id="MobiDB-lite"/>
    </source>
</evidence>
<sequence length="56" mass="6036">MSEPPRRPSAIQDSIHAAMDDVIATGLAKELDEPYTTTNKNRLPAKSGGEVVGDRQ</sequence>
<name>A0A7I9Y420_MYCAL</name>
<evidence type="ECO:0000313" key="2">
    <source>
        <dbReference type="EMBL" id="GFG83416.1"/>
    </source>
</evidence>
<protein>
    <submittedName>
        <fullName evidence="2">Uncharacterized protein</fullName>
    </submittedName>
</protein>
<evidence type="ECO:0000313" key="3">
    <source>
        <dbReference type="Proteomes" id="UP000465305"/>
    </source>
</evidence>
<dbReference type="EMBL" id="BLKY01000001">
    <property type="protein sequence ID" value="GFG83416.1"/>
    <property type="molecule type" value="Genomic_DNA"/>
</dbReference>
<feature type="region of interest" description="Disordered" evidence="1">
    <location>
        <begin position="31"/>
        <end position="56"/>
    </location>
</feature>
<reference evidence="2 3" key="1">
    <citation type="journal article" date="2019" name="Emerg. Microbes Infect.">
        <title>Comprehensive subspecies identification of 175 nontuberculous mycobacteria species based on 7547 genomic profiles.</title>
        <authorList>
            <person name="Matsumoto Y."/>
            <person name="Kinjo T."/>
            <person name="Motooka D."/>
            <person name="Nabeya D."/>
            <person name="Jung N."/>
            <person name="Uechi K."/>
            <person name="Horii T."/>
            <person name="Iida T."/>
            <person name="Fujita J."/>
            <person name="Nakamura S."/>
        </authorList>
    </citation>
    <scope>NUCLEOTIDE SEQUENCE [LARGE SCALE GENOMIC DNA]</scope>
    <source>
        <strain evidence="2 3">JCM 30723</strain>
    </source>
</reference>
<accession>A0A7I9Y420</accession>
<comment type="caution">
    <text evidence="2">The sequence shown here is derived from an EMBL/GenBank/DDBJ whole genome shotgun (WGS) entry which is preliminary data.</text>
</comment>